<keyword evidence="1" id="KW-1133">Transmembrane helix</keyword>
<proteinExistence type="predicted"/>
<evidence type="ECO:0000313" key="2">
    <source>
        <dbReference type="EMBL" id="PKI77070.1"/>
    </source>
</evidence>
<feature type="non-terminal residue" evidence="2">
    <location>
        <position position="66"/>
    </location>
</feature>
<dbReference type="STRING" id="22663.A0A2I0L8T6"/>
<gene>
    <name evidence="2" type="ORF">CRG98_002573</name>
</gene>
<evidence type="ECO:0000313" key="3">
    <source>
        <dbReference type="Proteomes" id="UP000233551"/>
    </source>
</evidence>
<sequence>MAGCAIEGGCPSDYVAVAISVLSLLLLLSRSILPFVVHKVSPKKGSAFWIPMIQVLAGTNLVSSLV</sequence>
<keyword evidence="1" id="KW-0472">Membrane</keyword>
<comment type="caution">
    <text evidence="2">The sequence shown here is derived from an EMBL/GenBank/DDBJ whole genome shotgun (WGS) entry which is preliminary data.</text>
</comment>
<keyword evidence="1" id="KW-0812">Transmembrane</keyword>
<organism evidence="2 3">
    <name type="scientific">Punica granatum</name>
    <name type="common">Pomegranate</name>
    <dbReference type="NCBI Taxonomy" id="22663"/>
    <lineage>
        <taxon>Eukaryota</taxon>
        <taxon>Viridiplantae</taxon>
        <taxon>Streptophyta</taxon>
        <taxon>Embryophyta</taxon>
        <taxon>Tracheophyta</taxon>
        <taxon>Spermatophyta</taxon>
        <taxon>Magnoliopsida</taxon>
        <taxon>eudicotyledons</taxon>
        <taxon>Gunneridae</taxon>
        <taxon>Pentapetalae</taxon>
        <taxon>rosids</taxon>
        <taxon>malvids</taxon>
        <taxon>Myrtales</taxon>
        <taxon>Lythraceae</taxon>
        <taxon>Punica</taxon>
    </lineage>
</organism>
<dbReference type="Proteomes" id="UP000233551">
    <property type="component" value="Unassembled WGS sequence"/>
</dbReference>
<name>A0A2I0L8T6_PUNGR</name>
<dbReference type="EMBL" id="PGOL01000105">
    <property type="protein sequence ID" value="PKI77070.1"/>
    <property type="molecule type" value="Genomic_DNA"/>
</dbReference>
<keyword evidence="3" id="KW-1185">Reference proteome</keyword>
<evidence type="ECO:0000256" key="1">
    <source>
        <dbReference type="SAM" id="Phobius"/>
    </source>
</evidence>
<protein>
    <submittedName>
        <fullName evidence="2">Uncharacterized protein</fullName>
    </submittedName>
</protein>
<accession>A0A2I0L8T6</accession>
<dbReference type="AlphaFoldDB" id="A0A2I0L8T6"/>
<feature type="transmembrane region" description="Helical" evidence="1">
    <location>
        <begin position="15"/>
        <end position="37"/>
    </location>
</feature>
<reference evidence="2 3" key="1">
    <citation type="submission" date="2017-11" db="EMBL/GenBank/DDBJ databases">
        <title>De-novo sequencing of pomegranate (Punica granatum L.) genome.</title>
        <authorList>
            <person name="Akparov Z."/>
            <person name="Amiraslanov A."/>
            <person name="Hajiyeva S."/>
            <person name="Abbasov M."/>
            <person name="Kaur K."/>
            <person name="Hamwieh A."/>
            <person name="Solovyev V."/>
            <person name="Salamov A."/>
            <person name="Braich B."/>
            <person name="Kosarev P."/>
            <person name="Mahmoud A."/>
            <person name="Hajiyev E."/>
            <person name="Babayeva S."/>
            <person name="Izzatullayeva V."/>
            <person name="Mammadov A."/>
            <person name="Mammadov A."/>
            <person name="Sharifova S."/>
            <person name="Ojaghi J."/>
            <person name="Eynullazada K."/>
            <person name="Bayramov B."/>
            <person name="Abdulazimova A."/>
            <person name="Shahmuradov I."/>
        </authorList>
    </citation>
    <scope>NUCLEOTIDE SEQUENCE [LARGE SCALE GENOMIC DNA]</scope>
    <source>
        <strain evidence="3">cv. AG2017</strain>
        <tissue evidence="2">Leaf</tissue>
    </source>
</reference>